<dbReference type="Pfam" id="PF01535">
    <property type="entry name" value="PPR"/>
    <property type="match status" value="4"/>
</dbReference>
<dbReference type="PANTHER" id="PTHR47926:SF373">
    <property type="entry name" value="TETRATRICOPEPTIDE-LIKE HELICAL DOMAIN SUPERFAMILY, DYW DOMAIN-CONTAINING PROTEIN"/>
    <property type="match status" value="1"/>
</dbReference>
<evidence type="ECO:0000313" key="9">
    <source>
        <dbReference type="EMBL" id="KAK1285050.1"/>
    </source>
</evidence>
<evidence type="ECO:0000256" key="4">
    <source>
        <dbReference type="ARBA" id="ARBA00022737"/>
    </source>
</evidence>
<dbReference type="Pfam" id="PF20431">
    <property type="entry name" value="E_motif"/>
    <property type="match status" value="1"/>
</dbReference>
<dbReference type="Pfam" id="PF13041">
    <property type="entry name" value="PPR_2"/>
    <property type="match status" value="3"/>
</dbReference>
<dbReference type="Proteomes" id="UP001180020">
    <property type="component" value="Unassembled WGS sequence"/>
</dbReference>
<dbReference type="Pfam" id="PF13812">
    <property type="entry name" value="PPR_3"/>
    <property type="match status" value="1"/>
</dbReference>
<dbReference type="EMBL" id="JAUJYO010000020">
    <property type="protein sequence ID" value="KAK1285050.1"/>
    <property type="molecule type" value="Genomic_DNA"/>
</dbReference>
<proteinExistence type="predicted"/>
<keyword evidence="3" id="KW-0934">Plastid</keyword>
<feature type="repeat" description="PPR" evidence="6">
    <location>
        <begin position="539"/>
        <end position="573"/>
    </location>
</feature>
<feature type="repeat" description="PPR" evidence="6">
    <location>
        <begin position="402"/>
        <end position="436"/>
    </location>
</feature>
<dbReference type="InterPro" id="IPR002885">
    <property type="entry name" value="PPR_rpt"/>
</dbReference>
<evidence type="ECO:0000256" key="5">
    <source>
        <dbReference type="ARBA" id="ARBA00022946"/>
    </source>
</evidence>
<dbReference type="InterPro" id="IPR032867">
    <property type="entry name" value="DYW_dom"/>
</dbReference>
<comment type="caution">
    <text evidence="9">The sequence shown here is derived from an EMBL/GenBank/DDBJ whole genome shotgun (WGS) entry which is preliminary data.</text>
</comment>
<feature type="repeat" description="PPR" evidence="6">
    <location>
        <begin position="301"/>
        <end position="335"/>
    </location>
</feature>
<evidence type="ECO:0000256" key="3">
    <source>
        <dbReference type="ARBA" id="ARBA00022640"/>
    </source>
</evidence>
<dbReference type="FunFam" id="1.25.40.10:FF:000395">
    <property type="entry name" value="Pentatricopeptide repeat-containing protein chloroplastic"/>
    <property type="match status" value="1"/>
</dbReference>
<dbReference type="FunFam" id="1.25.40.10:FF:000031">
    <property type="entry name" value="Pentatricopeptide repeat-containing protein mitochondrial"/>
    <property type="match status" value="1"/>
</dbReference>
<dbReference type="Gene3D" id="1.25.40.10">
    <property type="entry name" value="Tetratricopeptide repeat domain"/>
    <property type="match status" value="4"/>
</dbReference>
<evidence type="ECO:0000256" key="2">
    <source>
        <dbReference type="ARBA" id="ARBA00022528"/>
    </source>
</evidence>
<dbReference type="FunFam" id="1.25.40.10:FF:000427">
    <property type="entry name" value="Pentatricopeptide repeat-containing protein chloroplastic"/>
    <property type="match status" value="1"/>
</dbReference>
<evidence type="ECO:0000256" key="6">
    <source>
        <dbReference type="PROSITE-ProRule" id="PRU00708"/>
    </source>
</evidence>
<evidence type="ECO:0000256" key="1">
    <source>
        <dbReference type="ARBA" id="ARBA00004229"/>
    </source>
</evidence>
<evidence type="ECO:0000256" key="7">
    <source>
        <dbReference type="SAM" id="MobiDB-lite"/>
    </source>
</evidence>
<dbReference type="PANTHER" id="PTHR47926">
    <property type="entry name" value="PENTATRICOPEPTIDE REPEAT-CONTAINING PROTEIN"/>
    <property type="match status" value="1"/>
</dbReference>
<dbReference type="InterPro" id="IPR046848">
    <property type="entry name" value="E_motif"/>
</dbReference>
<dbReference type="GO" id="GO:0003723">
    <property type="term" value="F:RNA binding"/>
    <property type="evidence" value="ECO:0007669"/>
    <property type="project" value="InterPro"/>
</dbReference>
<evidence type="ECO:0000313" key="10">
    <source>
        <dbReference type="Proteomes" id="UP001180020"/>
    </source>
</evidence>
<feature type="repeat" description="PPR" evidence="6">
    <location>
        <begin position="169"/>
        <end position="203"/>
    </location>
</feature>
<feature type="repeat" description="PPR" evidence="6">
    <location>
        <begin position="575"/>
        <end position="609"/>
    </location>
</feature>
<dbReference type="AlphaFoldDB" id="A0AAV9C8H5"/>
<feature type="repeat" description="PPR" evidence="6">
    <location>
        <begin position="503"/>
        <end position="537"/>
    </location>
</feature>
<dbReference type="GO" id="GO:0009451">
    <property type="term" value="P:RNA modification"/>
    <property type="evidence" value="ECO:0007669"/>
    <property type="project" value="InterPro"/>
</dbReference>
<feature type="compositionally biased region" description="Pro residues" evidence="7">
    <location>
        <begin position="13"/>
        <end position="28"/>
    </location>
</feature>
<keyword evidence="10" id="KW-1185">Reference proteome</keyword>
<feature type="region of interest" description="Disordered" evidence="7">
    <location>
        <begin position="11"/>
        <end position="31"/>
    </location>
</feature>
<reference evidence="9" key="1">
    <citation type="journal article" date="2023" name="Nat. Commun.">
        <title>Diploid and tetraploid genomes of Acorus and the evolution of monocots.</title>
        <authorList>
            <person name="Ma L."/>
            <person name="Liu K.W."/>
            <person name="Li Z."/>
            <person name="Hsiao Y.Y."/>
            <person name="Qi Y."/>
            <person name="Fu T."/>
            <person name="Tang G.D."/>
            <person name="Zhang D."/>
            <person name="Sun W.H."/>
            <person name="Liu D.K."/>
            <person name="Li Y."/>
            <person name="Chen G.Z."/>
            <person name="Liu X.D."/>
            <person name="Liao X.Y."/>
            <person name="Jiang Y.T."/>
            <person name="Yu X."/>
            <person name="Hao Y."/>
            <person name="Huang J."/>
            <person name="Zhao X.W."/>
            <person name="Ke S."/>
            <person name="Chen Y.Y."/>
            <person name="Wu W.L."/>
            <person name="Hsu J.L."/>
            <person name="Lin Y.F."/>
            <person name="Huang M.D."/>
            <person name="Li C.Y."/>
            <person name="Huang L."/>
            <person name="Wang Z.W."/>
            <person name="Zhao X."/>
            <person name="Zhong W.Y."/>
            <person name="Peng D.H."/>
            <person name="Ahmad S."/>
            <person name="Lan S."/>
            <person name="Zhang J.S."/>
            <person name="Tsai W.C."/>
            <person name="Van de Peer Y."/>
            <person name="Liu Z.J."/>
        </authorList>
    </citation>
    <scope>NUCLEOTIDE SEQUENCE</scope>
    <source>
        <strain evidence="9">CP</strain>
    </source>
</reference>
<keyword evidence="5" id="KW-0809">Transit peptide</keyword>
<evidence type="ECO:0000259" key="8">
    <source>
        <dbReference type="Pfam" id="PF14432"/>
    </source>
</evidence>
<sequence length="810" mass="90705">MASTLNPFFALPLPSPQPPQSKPHPRNPIPTTFITNTHHSFHLLEICADPRELHQIIPHVIKSNLLSHHPFQTKLVSLFSRFGLLHQASLVFEPIDRKIDELYFSILKGHAKHSSLNSALEFFVRMRIDGVAPSVHCFTYLLKSCGDNSDLRRGRELHSMLVASGFAENVFATTAVVNMYAKCGEIDEARKLFDRMLERDLVSWNALIAGYAQNDFSGRALDVVRSMYGEGLTPDAITLVSVLPSCADIGSLRIGRSVHGRAVRAGFEWLITFSTALVAMYSKCGAIESARLVFDAMRVRNVVSWNVMIDGYAQNGDPVEALRLFEGMLGDGLNATDATVLSVLHACAELGDLERGMFVHDLAVQLGLGSDNSVSNALITMYSKCKRVDIAEGIFENLEKKTLVSWNSVILGYAHNGQPYEALARFREMQEKNMKPDSFTMVSVIPALSEISSLRLAKWIHGYAIKSWLDNNVYVATALVDMYAKCGSVCIARALFEAMEERHLMTWNAMIDGYGMHGIGRKAIELFEEMRKERLIKPNEVTFLCVLSACSHSGLVEEGEKYFKLMRDENELEPTMDVYGTMVDLLGRAGRLEEAWEFIEKMPIEPHMSVYGAMLGACRTHKNVVLGEKAAKRLFELGPEQGGYHVLLSNIYANASMWDEMGRVRKAMEDKGLQKTPGWSSIELKNKVHTFYSGSTTHPKSEEVYSTLDELMEDIGKAGYTPNVNSIHDLEDDMKVSLLRSHSEKLAIALGLISTSPGTTIHVRKNLRVCDDCHDATKFISLVTQREIIVRDMQRFHHFKDGRCSCGDYW</sequence>
<dbReference type="FunFam" id="1.25.40.10:FF:000090">
    <property type="entry name" value="Pentatricopeptide repeat-containing protein, chloroplastic"/>
    <property type="match status" value="1"/>
</dbReference>
<dbReference type="NCBIfam" id="TIGR00756">
    <property type="entry name" value="PPR"/>
    <property type="match status" value="7"/>
</dbReference>
<dbReference type="GO" id="GO:0009507">
    <property type="term" value="C:chloroplast"/>
    <property type="evidence" value="ECO:0007669"/>
    <property type="project" value="UniProtKB-SubCell"/>
</dbReference>
<reference evidence="9" key="2">
    <citation type="submission" date="2023-06" db="EMBL/GenBank/DDBJ databases">
        <authorList>
            <person name="Ma L."/>
            <person name="Liu K.-W."/>
            <person name="Li Z."/>
            <person name="Hsiao Y.-Y."/>
            <person name="Qi Y."/>
            <person name="Fu T."/>
            <person name="Tang G."/>
            <person name="Zhang D."/>
            <person name="Sun W.-H."/>
            <person name="Liu D.-K."/>
            <person name="Li Y."/>
            <person name="Chen G.-Z."/>
            <person name="Liu X.-D."/>
            <person name="Liao X.-Y."/>
            <person name="Jiang Y.-T."/>
            <person name="Yu X."/>
            <person name="Hao Y."/>
            <person name="Huang J."/>
            <person name="Zhao X.-W."/>
            <person name="Ke S."/>
            <person name="Chen Y.-Y."/>
            <person name="Wu W.-L."/>
            <person name="Hsu J.-L."/>
            <person name="Lin Y.-F."/>
            <person name="Huang M.-D."/>
            <person name="Li C.-Y."/>
            <person name="Huang L."/>
            <person name="Wang Z.-W."/>
            <person name="Zhao X."/>
            <person name="Zhong W.-Y."/>
            <person name="Peng D.-H."/>
            <person name="Ahmad S."/>
            <person name="Lan S."/>
            <person name="Zhang J.-S."/>
            <person name="Tsai W.-C."/>
            <person name="Van De Peer Y."/>
            <person name="Liu Z.-J."/>
        </authorList>
    </citation>
    <scope>NUCLEOTIDE SEQUENCE</scope>
    <source>
        <strain evidence="9">CP</strain>
        <tissue evidence="9">Leaves</tissue>
    </source>
</reference>
<dbReference type="GO" id="GO:0008270">
    <property type="term" value="F:zinc ion binding"/>
    <property type="evidence" value="ECO:0007669"/>
    <property type="project" value="InterPro"/>
</dbReference>
<organism evidence="9 10">
    <name type="scientific">Acorus calamus</name>
    <name type="common">Sweet flag</name>
    <dbReference type="NCBI Taxonomy" id="4465"/>
    <lineage>
        <taxon>Eukaryota</taxon>
        <taxon>Viridiplantae</taxon>
        <taxon>Streptophyta</taxon>
        <taxon>Embryophyta</taxon>
        <taxon>Tracheophyta</taxon>
        <taxon>Spermatophyta</taxon>
        <taxon>Magnoliopsida</taxon>
        <taxon>Liliopsida</taxon>
        <taxon>Acoraceae</taxon>
        <taxon>Acorus</taxon>
    </lineage>
</organism>
<feature type="domain" description="DYW" evidence="8">
    <location>
        <begin position="719"/>
        <end position="810"/>
    </location>
</feature>
<dbReference type="Pfam" id="PF14432">
    <property type="entry name" value="DYW_deaminase"/>
    <property type="match status" value="1"/>
</dbReference>
<protein>
    <submittedName>
        <fullName evidence="9">Pentatricopeptide repeat-containing protein</fullName>
    </submittedName>
</protein>
<name>A0AAV9C8H5_ACOCL</name>
<dbReference type="InterPro" id="IPR011990">
    <property type="entry name" value="TPR-like_helical_dom_sf"/>
</dbReference>
<keyword evidence="4" id="KW-0677">Repeat</keyword>
<comment type="subcellular location">
    <subcellularLocation>
        <location evidence="1">Plastid</location>
        <location evidence="1">Chloroplast</location>
    </subcellularLocation>
</comment>
<dbReference type="PROSITE" id="PS51375">
    <property type="entry name" value="PPR"/>
    <property type="match status" value="6"/>
</dbReference>
<gene>
    <name evidence="9" type="primary">PCMP-H40</name>
    <name evidence="9" type="ORF">QJS10_CPB20g00844</name>
</gene>
<keyword evidence="2" id="KW-0150">Chloroplast</keyword>
<accession>A0AAV9C8H5</accession>
<dbReference type="InterPro" id="IPR046960">
    <property type="entry name" value="PPR_At4g14850-like_plant"/>
</dbReference>